<comment type="similarity">
    <text evidence="2">Belongs to the ribosome-inactivating protein family. Type 1 RIP subfamily.</text>
</comment>
<dbReference type="Pfam" id="PF00161">
    <property type="entry name" value="RIP"/>
    <property type="match status" value="1"/>
</dbReference>
<comment type="catalytic activity">
    <reaction evidence="1 8">
        <text>Endohydrolysis of the N-glycosidic bond at one specific adenosine on the 28S rRNA.</text>
        <dbReference type="EC" id="3.2.2.22"/>
    </reaction>
</comment>
<dbReference type="GO" id="GO:0030598">
    <property type="term" value="F:rRNA N-glycosylase activity"/>
    <property type="evidence" value="ECO:0007669"/>
    <property type="project" value="UniProtKB-EC"/>
</dbReference>
<feature type="chain" id="PRO_5003213949" description="rRNA N-glycosylase" evidence="9">
    <location>
        <begin position="24"/>
        <end position="285"/>
    </location>
</feature>
<dbReference type="PANTHER" id="PTHR33453:SF34">
    <property type="entry name" value="RIBOSOME-INACTIVATING PROTEIN"/>
    <property type="match status" value="1"/>
</dbReference>
<dbReference type="Gene3D" id="3.40.420.10">
    <property type="entry name" value="Ricin (A subunit), domain 1"/>
    <property type="match status" value="1"/>
</dbReference>
<dbReference type="SUPFAM" id="SSF56371">
    <property type="entry name" value="Ribosome inactivating proteins (RIP)"/>
    <property type="match status" value="1"/>
</dbReference>
<dbReference type="InterPro" id="IPR001574">
    <property type="entry name" value="Ribosome_inactivat_prot"/>
</dbReference>
<dbReference type="AlphaFoldDB" id="E6YBC1"/>
<proteinExistence type="evidence at transcript level"/>
<reference evidence="10" key="1">
    <citation type="submission" date="2009-03" db="EMBL/GenBank/DDBJ databases">
        <title>Molecular Cloning of cDNAs Encoding Ribosome-inactivating Protein from Stellaria media and Their Expression in E. coli.</title>
        <authorList>
            <person name="Zheng Y.H."/>
            <person name="Zhao H.G."/>
            <person name="Zhou J.J."/>
            <person name="Shan Y."/>
            <person name="Xia B."/>
        </authorList>
    </citation>
    <scope>NUCLEOTIDE SEQUENCE</scope>
    <source>
        <tissue evidence="10">Leaf</tissue>
    </source>
</reference>
<keyword evidence="4 8" id="KW-0800">Toxin</keyword>
<evidence type="ECO:0000256" key="5">
    <source>
        <dbReference type="ARBA" id="ARBA00022801"/>
    </source>
</evidence>
<organism evidence="10">
    <name type="scientific">Stellaria media</name>
    <name type="common">Common chickweed</name>
    <name type="synonym">Alsine media</name>
    <dbReference type="NCBI Taxonomy" id="13274"/>
    <lineage>
        <taxon>Eukaryota</taxon>
        <taxon>Viridiplantae</taxon>
        <taxon>Streptophyta</taxon>
        <taxon>Embryophyta</taxon>
        <taxon>Tracheophyta</taxon>
        <taxon>Spermatophyta</taxon>
        <taxon>Magnoliopsida</taxon>
        <taxon>eudicotyledons</taxon>
        <taxon>Gunneridae</taxon>
        <taxon>Pentapetalae</taxon>
        <taxon>Caryophyllales</taxon>
        <taxon>Caryophyllaceae</taxon>
        <taxon>Alsineae</taxon>
        <taxon>Stellaria</taxon>
    </lineage>
</organism>
<dbReference type="InterPro" id="IPR017989">
    <property type="entry name" value="Ribosome_inactivat_1/2"/>
</dbReference>
<name>E6YBC1_STEME</name>
<dbReference type="InterPro" id="IPR036041">
    <property type="entry name" value="Ribosome-inact_prot_sf"/>
</dbReference>
<evidence type="ECO:0000313" key="10">
    <source>
        <dbReference type="EMBL" id="ADB83311.1"/>
    </source>
</evidence>
<keyword evidence="9" id="KW-0732">Signal</keyword>
<dbReference type="InterPro" id="IPR016138">
    <property type="entry name" value="Ribosome_inactivat_prot_sub1"/>
</dbReference>
<dbReference type="GO" id="GO:0006952">
    <property type="term" value="P:defense response"/>
    <property type="evidence" value="ECO:0007669"/>
    <property type="project" value="UniProtKB-KW"/>
</dbReference>
<dbReference type="InterPro" id="IPR016139">
    <property type="entry name" value="Ribosome_inactivat_prot_sub2"/>
</dbReference>
<evidence type="ECO:0000256" key="2">
    <source>
        <dbReference type="ARBA" id="ARBA00008544"/>
    </source>
</evidence>
<dbReference type="GO" id="GO:0090729">
    <property type="term" value="F:toxin activity"/>
    <property type="evidence" value="ECO:0007669"/>
    <property type="project" value="UniProtKB-KW"/>
</dbReference>
<evidence type="ECO:0000256" key="7">
    <source>
        <dbReference type="ARBA" id="ARBA00023193"/>
    </source>
</evidence>
<evidence type="ECO:0000256" key="8">
    <source>
        <dbReference type="RuleBase" id="RU004915"/>
    </source>
</evidence>
<dbReference type="PRINTS" id="PR00396">
    <property type="entry name" value="SHIGARICIN"/>
</dbReference>
<evidence type="ECO:0000256" key="3">
    <source>
        <dbReference type="ARBA" id="ARBA00012001"/>
    </source>
</evidence>
<dbReference type="GO" id="GO:0017148">
    <property type="term" value="P:negative regulation of translation"/>
    <property type="evidence" value="ECO:0007669"/>
    <property type="project" value="UniProtKB-KW"/>
</dbReference>
<evidence type="ECO:0000256" key="9">
    <source>
        <dbReference type="SAM" id="SignalP"/>
    </source>
</evidence>
<keyword evidence="7 8" id="KW-0652">Protein synthesis inhibitor</keyword>
<keyword evidence="5 8" id="KW-0378">Hydrolase</keyword>
<dbReference type="EC" id="3.2.2.22" evidence="3 8"/>
<dbReference type="PANTHER" id="PTHR33453">
    <property type="match status" value="1"/>
</dbReference>
<feature type="signal peptide" evidence="9">
    <location>
        <begin position="1"/>
        <end position="23"/>
    </location>
</feature>
<keyword evidence="6 8" id="KW-0611">Plant defense</keyword>
<protein>
    <recommendedName>
        <fullName evidence="3 8">rRNA N-glycosylase</fullName>
        <ecNumber evidence="3 8">3.2.2.22</ecNumber>
    </recommendedName>
</protein>
<dbReference type="EMBL" id="FJ860049">
    <property type="protein sequence ID" value="ADB83311.1"/>
    <property type="molecule type" value="mRNA"/>
</dbReference>
<evidence type="ECO:0000256" key="6">
    <source>
        <dbReference type="ARBA" id="ARBA00022821"/>
    </source>
</evidence>
<accession>E6YBC1</accession>
<evidence type="ECO:0000256" key="1">
    <source>
        <dbReference type="ARBA" id="ARBA00000237"/>
    </source>
</evidence>
<sequence>MKFLLAITITWMIFQSSTWVANAIALDLANPTAAKYTAFLTSIRDNVKGAGLAYGGTNIPVIAPPTDTFLRIDFTLATGTVSLCLKRSDLYVVGFVVKNDKGKFRAYYFNGQIRPPQLDTIFPEAKGTANQQIITEYAENYASIESAAKVTRKAAGLGIGKLVTYLGAVNGKARKVQDEAKFMLVAIQMVSEAARFGYIQNLVLQNFPNGFNPDDKVLILERNWNRISTAIKGSTRGAFSTTLVLSSPEVSTTWAVNNAAELNMGLLGNVNTALSESPLKEVQFI</sequence>
<dbReference type="Gene3D" id="4.10.470.10">
    <property type="entry name" value="Ricin (A Subunit), domain 2"/>
    <property type="match status" value="1"/>
</dbReference>
<evidence type="ECO:0000256" key="4">
    <source>
        <dbReference type="ARBA" id="ARBA00022656"/>
    </source>
</evidence>